<keyword evidence="2" id="KW-1133">Transmembrane helix</keyword>
<feature type="transmembrane region" description="Helical" evidence="2">
    <location>
        <begin position="15"/>
        <end position="33"/>
    </location>
</feature>
<reference evidence="3 4" key="1">
    <citation type="journal article" date="2019" name="mSystems">
        <title>Life at home and on the roam: Genomic adaptions reflect the dual lifestyle of an intracellular, facultative symbiont.</title>
        <authorList>
            <person name="Burgsdorf I."/>
        </authorList>
    </citation>
    <scope>NUCLEOTIDE SEQUENCE [LARGE SCALE GENOMIC DNA]</scope>
    <source>
        <strain evidence="3">277cV</strain>
    </source>
</reference>
<evidence type="ECO:0000313" key="4">
    <source>
        <dbReference type="Proteomes" id="UP000317990"/>
    </source>
</evidence>
<evidence type="ECO:0000256" key="2">
    <source>
        <dbReference type="SAM" id="Phobius"/>
    </source>
</evidence>
<dbReference type="EMBL" id="SRMO01000065">
    <property type="protein sequence ID" value="TGG92203.1"/>
    <property type="molecule type" value="Genomic_DNA"/>
</dbReference>
<proteinExistence type="predicted"/>
<evidence type="ECO:0000256" key="1">
    <source>
        <dbReference type="SAM" id="MobiDB-lite"/>
    </source>
</evidence>
<name>A0A524RN26_9CHRO</name>
<feature type="region of interest" description="Disordered" evidence="1">
    <location>
        <begin position="66"/>
        <end position="103"/>
    </location>
</feature>
<protein>
    <submittedName>
        <fullName evidence="3">Uncharacterized protein</fullName>
    </submittedName>
</protein>
<gene>
    <name evidence="3" type="ORF">ERJ67_05920</name>
</gene>
<dbReference type="AlphaFoldDB" id="A0A524RN26"/>
<accession>A0A524RN26</accession>
<evidence type="ECO:0000313" key="3">
    <source>
        <dbReference type="EMBL" id="TGG92203.1"/>
    </source>
</evidence>
<keyword evidence="2" id="KW-0472">Membrane</keyword>
<dbReference type="Proteomes" id="UP000317990">
    <property type="component" value="Unassembled WGS sequence"/>
</dbReference>
<keyword evidence="2" id="KW-0812">Transmembrane</keyword>
<organism evidence="3 4">
    <name type="scientific">Aphanocapsa feldmannii 277cV</name>
    <dbReference type="NCBI Taxonomy" id="2507553"/>
    <lineage>
        <taxon>Bacteria</taxon>
        <taxon>Bacillati</taxon>
        <taxon>Cyanobacteriota</taxon>
        <taxon>Cyanophyceae</taxon>
        <taxon>Oscillatoriophycideae</taxon>
        <taxon>Chroococcales</taxon>
        <taxon>Microcystaceae</taxon>
        <taxon>Aphanocapsa</taxon>
    </lineage>
</organism>
<sequence>MQSSWGAMLKRLEQVSAIVVAAGLAIVSYWLFFSWADGGGARQVPVPDQRERSAEQLIGPLHTWPGRMAAGVNGRTPWHATMGRWTPGQRPPRAFSTQRRVSGSGSCCTKALISSTERSI</sequence>
<comment type="caution">
    <text evidence="3">The sequence shown here is derived from an EMBL/GenBank/DDBJ whole genome shotgun (WGS) entry which is preliminary data.</text>
</comment>